<accession>A0A834K4Y1</accession>
<organism evidence="1 2">
    <name type="scientific">Vespula pensylvanica</name>
    <name type="common">Western yellow jacket</name>
    <name type="synonym">Wasp</name>
    <dbReference type="NCBI Taxonomy" id="30213"/>
    <lineage>
        <taxon>Eukaryota</taxon>
        <taxon>Metazoa</taxon>
        <taxon>Ecdysozoa</taxon>
        <taxon>Arthropoda</taxon>
        <taxon>Hexapoda</taxon>
        <taxon>Insecta</taxon>
        <taxon>Pterygota</taxon>
        <taxon>Neoptera</taxon>
        <taxon>Endopterygota</taxon>
        <taxon>Hymenoptera</taxon>
        <taxon>Apocrita</taxon>
        <taxon>Aculeata</taxon>
        <taxon>Vespoidea</taxon>
        <taxon>Vespidae</taxon>
        <taxon>Vespinae</taxon>
        <taxon>Vespula</taxon>
    </lineage>
</organism>
<reference evidence="1" key="1">
    <citation type="journal article" date="2020" name="G3 (Bethesda)">
        <title>High-Quality Assemblies for Three Invasive Social Wasps from the &lt;i&gt;Vespula&lt;/i&gt; Genus.</title>
        <authorList>
            <person name="Harrop T.W.R."/>
            <person name="Guhlin J."/>
            <person name="McLaughlin G.M."/>
            <person name="Permina E."/>
            <person name="Stockwell P."/>
            <person name="Gilligan J."/>
            <person name="Le Lec M.F."/>
            <person name="Gruber M.A.M."/>
            <person name="Quinn O."/>
            <person name="Lovegrove M."/>
            <person name="Duncan E.J."/>
            <person name="Remnant E.J."/>
            <person name="Van Eeckhoven J."/>
            <person name="Graham B."/>
            <person name="Knapp R.A."/>
            <person name="Langford K.W."/>
            <person name="Kronenberg Z."/>
            <person name="Press M.O."/>
            <person name="Eacker S.M."/>
            <person name="Wilson-Rankin E.E."/>
            <person name="Purcell J."/>
            <person name="Lester P.J."/>
            <person name="Dearden P.K."/>
        </authorList>
    </citation>
    <scope>NUCLEOTIDE SEQUENCE</scope>
    <source>
        <strain evidence="1">Volc-1</strain>
    </source>
</reference>
<evidence type="ECO:0000313" key="2">
    <source>
        <dbReference type="Proteomes" id="UP000600918"/>
    </source>
</evidence>
<dbReference type="AlphaFoldDB" id="A0A834K4Y1"/>
<protein>
    <submittedName>
        <fullName evidence="1">Uncharacterized protein</fullName>
    </submittedName>
</protein>
<comment type="caution">
    <text evidence="1">The sequence shown here is derived from an EMBL/GenBank/DDBJ whole genome shotgun (WGS) entry which is preliminary data.</text>
</comment>
<dbReference type="Proteomes" id="UP000600918">
    <property type="component" value="Unassembled WGS sequence"/>
</dbReference>
<sequence>MPRFVIVFKIVVSRDFLRGMSHMKLSSSLDARRIPDGIFMRVFNNYVLKWRVCHSGVKSFSMTLKIDTFCNLLVGLKYGSGISLKSLQKGDRFFENHARVSLSI</sequence>
<evidence type="ECO:0000313" key="1">
    <source>
        <dbReference type="EMBL" id="KAF7399955.1"/>
    </source>
</evidence>
<dbReference type="EMBL" id="JACSDY010000018">
    <property type="protein sequence ID" value="KAF7399955.1"/>
    <property type="molecule type" value="Genomic_DNA"/>
</dbReference>
<name>A0A834K4Y1_VESPE</name>
<proteinExistence type="predicted"/>
<gene>
    <name evidence="1" type="ORF">H0235_015692</name>
</gene>
<keyword evidence="2" id="KW-1185">Reference proteome</keyword>